<feature type="transmembrane region" description="Helical" evidence="1">
    <location>
        <begin position="82"/>
        <end position="100"/>
    </location>
</feature>
<dbReference type="Proteomes" id="UP000178449">
    <property type="component" value="Unassembled WGS sequence"/>
</dbReference>
<feature type="transmembrane region" description="Helical" evidence="1">
    <location>
        <begin position="183"/>
        <end position="202"/>
    </location>
</feature>
<keyword evidence="1" id="KW-1133">Transmembrane helix</keyword>
<comment type="caution">
    <text evidence="2">The sequence shown here is derived from an EMBL/GenBank/DDBJ whole genome shotgun (WGS) entry which is preliminary data.</text>
</comment>
<protein>
    <recommendedName>
        <fullName evidence="4">ABC transporter permease</fullName>
    </recommendedName>
</protein>
<keyword evidence="1" id="KW-0472">Membrane</keyword>
<gene>
    <name evidence="2" type="ORF">A2527_13470</name>
</gene>
<organism evidence="2 3">
    <name type="scientific">Candidatus Lambdaproteobacteria bacterium RIFOXYD2_FULL_50_16</name>
    <dbReference type="NCBI Taxonomy" id="1817772"/>
    <lineage>
        <taxon>Bacteria</taxon>
        <taxon>Pseudomonadati</taxon>
        <taxon>Pseudomonadota</taxon>
        <taxon>Candidatus Lambdaproteobacteria</taxon>
    </lineage>
</organism>
<evidence type="ECO:0008006" key="4">
    <source>
        <dbReference type="Google" id="ProtNLM"/>
    </source>
</evidence>
<dbReference type="PANTHER" id="PTHR36833:SF1">
    <property type="entry name" value="INTEGRAL MEMBRANE TRANSPORT PROTEIN"/>
    <property type="match status" value="1"/>
</dbReference>
<feature type="transmembrane region" description="Helical" evidence="1">
    <location>
        <begin position="120"/>
        <end position="138"/>
    </location>
</feature>
<feature type="transmembrane region" description="Helical" evidence="1">
    <location>
        <begin position="223"/>
        <end position="242"/>
    </location>
</feature>
<feature type="transmembrane region" description="Helical" evidence="1">
    <location>
        <begin position="150"/>
        <end position="177"/>
    </location>
</feature>
<name>A0A1F6G564_9PROT</name>
<dbReference type="AlphaFoldDB" id="A0A1F6G564"/>
<dbReference type="EMBL" id="MFNE01000052">
    <property type="protein sequence ID" value="OGG93254.1"/>
    <property type="molecule type" value="Genomic_DNA"/>
</dbReference>
<accession>A0A1F6G564</accession>
<evidence type="ECO:0000256" key="1">
    <source>
        <dbReference type="SAM" id="Phobius"/>
    </source>
</evidence>
<feature type="transmembrane region" description="Helical" evidence="1">
    <location>
        <begin position="248"/>
        <end position="268"/>
    </location>
</feature>
<feature type="transmembrane region" description="Helical" evidence="1">
    <location>
        <begin position="42"/>
        <end position="62"/>
    </location>
</feature>
<dbReference type="InterPro" id="IPR010390">
    <property type="entry name" value="ABC-2_transporter-like"/>
</dbReference>
<dbReference type="STRING" id="1817772.A2527_13470"/>
<sequence length="280" mass="32001">MGLAAGASALYGGRDLMIKRIKQYGSIYGAFVSTSFSEAMSFRAHFVLLIVMDLVFYGTHLWSIDILYDHIHLIGTWRREHLLFFASVMLAINQLTMTLVSENYWQFPLMIRTGNFDFHLVKPVSSIFLTFFRTIRPGSMFNMAFTAPAVVYFGLQVDLGFWAWIALPFGIVLGFLLQNSLEMLFSCAMFWMIDGTGVNFIRIEFQQLARWPDFVYPSMLRGALTYLVPVLLIGSAPVRFLLAPSDFWPILGLVVFLLFFWALLGFFWRMGLLAYESASS</sequence>
<dbReference type="Pfam" id="PF06182">
    <property type="entry name" value="ABC2_membrane_6"/>
    <property type="match status" value="1"/>
</dbReference>
<evidence type="ECO:0000313" key="3">
    <source>
        <dbReference type="Proteomes" id="UP000178449"/>
    </source>
</evidence>
<evidence type="ECO:0000313" key="2">
    <source>
        <dbReference type="EMBL" id="OGG93254.1"/>
    </source>
</evidence>
<dbReference type="PANTHER" id="PTHR36833">
    <property type="entry name" value="SLR0610 PROTEIN-RELATED"/>
    <property type="match status" value="1"/>
</dbReference>
<keyword evidence="1" id="KW-0812">Transmembrane</keyword>
<proteinExistence type="predicted"/>
<reference evidence="2 3" key="1">
    <citation type="journal article" date="2016" name="Nat. Commun.">
        <title>Thousands of microbial genomes shed light on interconnected biogeochemical processes in an aquifer system.</title>
        <authorList>
            <person name="Anantharaman K."/>
            <person name="Brown C.T."/>
            <person name="Hug L.A."/>
            <person name="Sharon I."/>
            <person name="Castelle C.J."/>
            <person name="Probst A.J."/>
            <person name="Thomas B.C."/>
            <person name="Singh A."/>
            <person name="Wilkins M.J."/>
            <person name="Karaoz U."/>
            <person name="Brodie E.L."/>
            <person name="Williams K.H."/>
            <person name="Hubbard S.S."/>
            <person name="Banfield J.F."/>
        </authorList>
    </citation>
    <scope>NUCLEOTIDE SEQUENCE [LARGE SCALE GENOMIC DNA]</scope>
</reference>